<keyword evidence="1" id="KW-1133">Transmembrane helix</keyword>
<dbReference type="Proteomes" id="UP001431186">
    <property type="component" value="Chromosome"/>
</dbReference>
<dbReference type="KEGG" id="lcal:ATTO_15630"/>
<sequence length="371" mass="38962">MVSYARELFRAILHSPWIYAAALLLCLFLWLPLAGVGSTAGADMVESYVTQHAQDIGPRIQMLQDSGAADNIINLWKEAQQALDEAGSSPRGSAEQLRALGRYCQAILALCDAGYFAGTDEAMIRANSLTMVRVGELQEPVVYGTTHQMGAWPYLAVVYGQVPPLLWLAIAAEVAGVGVSRQEPKGLLGQCPMNSGAKALASIGVTTIVAWLLMMAACVVAFCQRGLAAGFGDPGYPAVFVQGQQVLDLTAAQVLGRAAVLLLIQCACCASLAQLALSLGAKRQMATAIACLPILGLFAVNVLAEGASAWNPAAYFDLWPIAGGLAYFNGEALVHEPGVSWEQGLLVLGLWCLAVATASVVGNLAARSTRV</sequence>
<reference evidence="2" key="1">
    <citation type="submission" date="2021-11" db="EMBL/GenBank/DDBJ databases">
        <title>Complete genome sequence of Atopobiaceae bacterium TOC12.</title>
        <authorList>
            <person name="Morinaga K."/>
            <person name="Kusada H."/>
            <person name="Tamaki H."/>
        </authorList>
    </citation>
    <scope>NUCLEOTIDE SEQUENCE</scope>
    <source>
        <strain evidence="2">TOC12</strain>
    </source>
</reference>
<evidence type="ECO:0000256" key="1">
    <source>
        <dbReference type="SAM" id="Phobius"/>
    </source>
</evidence>
<dbReference type="RefSeq" id="WP_265591628.1">
    <property type="nucleotide sequence ID" value="NZ_AP025285.1"/>
</dbReference>
<protein>
    <recommendedName>
        <fullName evidence="4">ABC-2 type transport system permease protein</fullName>
    </recommendedName>
</protein>
<dbReference type="AlphaFoldDB" id="A0AAU9CKQ2"/>
<evidence type="ECO:0008006" key="4">
    <source>
        <dbReference type="Google" id="ProtNLM"/>
    </source>
</evidence>
<name>A0AAU9CKQ2_9ACTN</name>
<dbReference type="EMBL" id="AP025285">
    <property type="protein sequence ID" value="BDC91691.1"/>
    <property type="molecule type" value="Genomic_DNA"/>
</dbReference>
<evidence type="ECO:0000313" key="3">
    <source>
        <dbReference type="Proteomes" id="UP001431186"/>
    </source>
</evidence>
<feature type="transmembrane region" description="Helical" evidence="1">
    <location>
        <begin position="12"/>
        <end position="31"/>
    </location>
</feature>
<feature type="transmembrane region" description="Helical" evidence="1">
    <location>
        <begin position="285"/>
        <end position="304"/>
    </location>
</feature>
<accession>A0AAU9CKQ2</accession>
<keyword evidence="1" id="KW-0812">Transmembrane</keyword>
<feature type="transmembrane region" description="Helical" evidence="1">
    <location>
        <begin position="254"/>
        <end position="273"/>
    </location>
</feature>
<feature type="transmembrane region" description="Helical" evidence="1">
    <location>
        <begin position="158"/>
        <end position="179"/>
    </location>
</feature>
<evidence type="ECO:0000313" key="2">
    <source>
        <dbReference type="EMBL" id="BDC91691.1"/>
    </source>
</evidence>
<feature type="transmembrane region" description="Helical" evidence="1">
    <location>
        <begin position="200"/>
        <end position="222"/>
    </location>
</feature>
<feature type="transmembrane region" description="Helical" evidence="1">
    <location>
        <begin position="345"/>
        <end position="366"/>
    </location>
</feature>
<keyword evidence="1" id="KW-0472">Membrane</keyword>
<organism evidence="2 3">
    <name type="scientific">Leptogranulimonas caecicola</name>
    <dbReference type="NCBI Taxonomy" id="2894156"/>
    <lineage>
        <taxon>Bacteria</taxon>
        <taxon>Bacillati</taxon>
        <taxon>Actinomycetota</taxon>
        <taxon>Coriobacteriia</taxon>
        <taxon>Coriobacteriales</taxon>
        <taxon>Kribbibacteriaceae</taxon>
        <taxon>Leptogranulimonas</taxon>
    </lineage>
</organism>
<gene>
    <name evidence="2" type="ORF">ATTO_15630</name>
</gene>
<keyword evidence="3" id="KW-1185">Reference proteome</keyword>
<proteinExistence type="predicted"/>